<dbReference type="KEGG" id="fse:DI487_03650"/>
<protein>
    <submittedName>
        <fullName evidence="4">Sugar transferase</fullName>
    </submittedName>
</protein>
<evidence type="ECO:0000256" key="1">
    <source>
        <dbReference type="ARBA" id="ARBA00006464"/>
    </source>
</evidence>
<dbReference type="GO" id="GO:0016780">
    <property type="term" value="F:phosphotransferase activity, for other substituted phosphate groups"/>
    <property type="evidence" value="ECO:0007669"/>
    <property type="project" value="TreeGrafter"/>
</dbReference>
<keyword evidence="4" id="KW-0808">Transferase</keyword>
<feature type="domain" description="Bacterial sugar transferase" evidence="3">
    <location>
        <begin position="3"/>
        <end position="184"/>
    </location>
</feature>
<dbReference type="RefSeq" id="WP_109568455.1">
    <property type="nucleotide sequence ID" value="NZ_CP029463.1"/>
</dbReference>
<reference evidence="4 5" key="1">
    <citation type="submission" date="2018-05" db="EMBL/GenBank/DDBJ databases">
        <title>Flavobacterium sp. MEBiC07310.</title>
        <authorList>
            <person name="Baek K."/>
        </authorList>
    </citation>
    <scope>NUCLEOTIDE SEQUENCE [LARGE SCALE GENOMIC DNA]</scope>
    <source>
        <strain evidence="4 5">MEBiC07310</strain>
    </source>
</reference>
<dbReference type="Pfam" id="PF02397">
    <property type="entry name" value="Bac_transf"/>
    <property type="match status" value="1"/>
</dbReference>
<dbReference type="EMBL" id="CP029463">
    <property type="protein sequence ID" value="AWM13047.1"/>
    <property type="molecule type" value="Genomic_DNA"/>
</dbReference>
<evidence type="ECO:0000313" key="5">
    <source>
        <dbReference type="Proteomes" id="UP000245429"/>
    </source>
</evidence>
<evidence type="ECO:0000313" key="4">
    <source>
        <dbReference type="EMBL" id="AWM13047.1"/>
    </source>
</evidence>
<dbReference type="AlphaFoldDB" id="A0A2U8QSA5"/>
<accession>A0A2U8QSA5</accession>
<gene>
    <name evidence="4" type="ORF">DI487_03650</name>
</gene>
<dbReference type="PANTHER" id="PTHR30576:SF0">
    <property type="entry name" value="UNDECAPRENYL-PHOSPHATE N-ACETYLGALACTOSAMINYL 1-PHOSPHATE TRANSFERASE-RELATED"/>
    <property type="match status" value="1"/>
</dbReference>
<comment type="similarity">
    <text evidence="1">Belongs to the bacterial sugar transferase family.</text>
</comment>
<name>A0A2U8QSA5_9FLAO</name>
<feature type="transmembrane region" description="Helical" evidence="2">
    <location>
        <begin position="7"/>
        <end position="29"/>
    </location>
</feature>
<dbReference type="InterPro" id="IPR003362">
    <property type="entry name" value="Bact_transf"/>
</dbReference>
<keyword evidence="2" id="KW-0472">Membrane</keyword>
<keyword evidence="2" id="KW-0812">Transmembrane</keyword>
<keyword evidence="5" id="KW-1185">Reference proteome</keyword>
<dbReference type="Proteomes" id="UP000245429">
    <property type="component" value="Chromosome"/>
</dbReference>
<sequence>MIKRIFDIVFSLVLMVLLGVPLSIFWIFACVDTRSKGIFIQDRVGQYGKVFKIFKLRSIRDPEKNRISFYGKFIRKTKIDELPQLLNVLKGDMSVVGPRPDIPGYYDLLEGEARKILELKPGLTCEASLKYANEEYILAQQEDPLHYNDTVLFPDKIKMNLAYYYEHNLFKDIMIIVKTIKKVI</sequence>
<dbReference type="OrthoDB" id="9808602at2"/>
<evidence type="ECO:0000256" key="2">
    <source>
        <dbReference type="SAM" id="Phobius"/>
    </source>
</evidence>
<dbReference type="PROSITE" id="PS51257">
    <property type="entry name" value="PROKAR_LIPOPROTEIN"/>
    <property type="match status" value="1"/>
</dbReference>
<evidence type="ECO:0000259" key="3">
    <source>
        <dbReference type="Pfam" id="PF02397"/>
    </source>
</evidence>
<organism evidence="4 5">
    <name type="scientific">Flavobacterium sediminis</name>
    <dbReference type="NCBI Taxonomy" id="2201181"/>
    <lineage>
        <taxon>Bacteria</taxon>
        <taxon>Pseudomonadati</taxon>
        <taxon>Bacteroidota</taxon>
        <taxon>Flavobacteriia</taxon>
        <taxon>Flavobacteriales</taxon>
        <taxon>Flavobacteriaceae</taxon>
        <taxon>Flavobacterium</taxon>
    </lineage>
</organism>
<dbReference type="PANTHER" id="PTHR30576">
    <property type="entry name" value="COLANIC BIOSYNTHESIS UDP-GLUCOSE LIPID CARRIER TRANSFERASE"/>
    <property type="match status" value="1"/>
</dbReference>
<proteinExistence type="inferred from homology"/>
<keyword evidence="2" id="KW-1133">Transmembrane helix</keyword>